<evidence type="ECO:0000256" key="1">
    <source>
        <dbReference type="ARBA" id="ARBA00022692"/>
    </source>
</evidence>
<dbReference type="PANTHER" id="PTHR23526:SF2">
    <property type="entry name" value="MAJOR FACILITATOR SUPERFAMILY (MFS) PROFILE DOMAIN-CONTAINING PROTEIN"/>
    <property type="match status" value="1"/>
</dbReference>
<reference evidence="6" key="1">
    <citation type="submission" date="2020-07" db="EMBL/GenBank/DDBJ databases">
        <title>Huge and variable diversity of episymbiotic CPR bacteria and DPANN archaea in groundwater ecosystems.</title>
        <authorList>
            <person name="He C.Y."/>
            <person name="Keren R."/>
            <person name="Whittaker M."/>
            <person name="Farag I.F."/>
            <person name="Doudna J."/>
            <person name="Cate J.H.D."/>
            <person name="Banfield J.F."/>
        </authorList>
    </citation>
    <scope>NUCLEOTIDE SEQUENCE</scope>
    <source>
        <strain evidence="6">NC_groundwater_1520_Pr4_B-0.1um_53_5</strain>
    </source>
</reference>
<dbReference type="Pfam" id="PF07690">
    <property type="entry name" value="MFS_1"/>
    <property type="match status" value="1"/>
</dbReference>
<evidence type="ECO:0000256" key="4">
    <source>
        <dbReference type="SAM" id="Phobius"/>
    </source>
</evidence>
<dbReference type="InterPro" id="IPR020846">
    <property type="entry name" value="MFS_dom"/>
</dbReference>
<keyword evidence="1 4" id="KW-0812">Transmembrane</keyword>
<dbReference type="InterPro" id="IPR052528">
    <property type="entry name" value="Sugar_transport-like"/>
</dbReference>
<feature type="transmembrane region" description="Helical" evidence="4">
    <location>
        <begin position="187"/>
        <end position="206"/>
    </location>
</feature>
<keyword evidence="3 4" id="KW-0472">Membrane</keyword>
<evidence type="ECO:0000313" key="7">
    <source>
        <dbReference type="Proteomes" id="UP000736328"/>
    </source>
</evidence>
<evidence type="ECO:0000256" key="3">
    <source>
        <dbReference type="ARBA" id="ARBA00023136"/>
    </source>
</evidence>
<evidence type="ECO:0000259" key="5">
    <source>
        <dbReference type="PROSITE" id="PS50850"/>
    </source>
</evidence>
<name>A0A933I9Y7_UNCT6</name>
<feature type="transmembrane region" description="Helical" evidence="4">
    <location>
        <begin position="86"/>
        <end position="107"/>
    </location>
</feature>
<feature type="transmembrane region" description="Helical" evidence="4">
    <location>
        <begin position="402"/>
        <end position="421"/>
    </location>
</feature>
<dbReference type="AlphaFoldDB" id="A0A933I9Y7"/>
<organism evidence="6 7">
    <name type="scientific">candidate division TA06 bacterium</name>
    <dbReference type="NCBI Taxonomy" id="2250710"/>
    <lineage>
        <taxon>Bacteria</taxon>
        <taxon>Bacteria division TA06</taxon>
    </lineage>
</organism>
<dbReference type="Gene3D" id="1.20.1250.20">
    <property type="entry name" value="MFS general substrate transporter like domains"/>
    <property type="match status" value="2"/>
</dbReference>
<feature type="transmembrane region" description="Helical" evidence="4">
    <location>
        <begin position="28"/>
        <end position="48"/>
    </location>
</feature>
<dbReference type="SUPFAM" id="SSF103473">
    <property type="entry name" value="MFS general substrate transporter"/>
    <property type="match status" value="1"/>
</dbReference>
<protein>
    <submittedName>
        <fullName evidence="6">MFS transporter</fullName>
    </submittedName>
</protein>
<dbReference type="PANTHER" id="PTHR23526">
    <property type="entry name" value="INTEGRAL MEMBRANE TRANSPORT PROTEIN-RELATED"/>
    <property type="match status" value="1"/>
</dbReference>
<feature type="transmembrane region" description="Helical" evidence="4">
    <location>
        <begin position="331"/>
        <end position="350"/>
    </location>
</feature>
<evidence type="ECO:0000256" key="2">
    <source>
        <dbReference type="ARBA" id="ARBA00022989"/>
    </source>
</evidence>
<dbReference type="PROSITE" id="PS50850">
    <property type="entry name" value="MFS"/>
    <property type="match status" value="1"/>
</dbReference>
<dbReference type="GO" id="GO:0022857">
    <property type="term" value="F:transmembrane transporter activity"/>
    <property type="evidence" value="ECO:0007669"/>
    <property type="project" value="InterPro"/>
</dbReference>
<comment type="caution">
    <text evidence="6">The sequence shown here is derived from an EMBL/GenBank/DDBJ whole genome shotgun (WGS) entry which is preliminary data.</text>
</comment>
<feature type="transmembrane region" description="Helical" evidence="4">
    <location>
        <begin position="158"/>
        <end position="175"/>
    </location>
</feature>
<dbReference type="InterPro" id="IPR011701">
    <property type="entry name" value="MFS"/>
</dbReference>
<feature type="transmembrane region" description="Helical" evidence="4">
    <location>
        <begin position="54"/>
        <end position="74"/>
    </location>
</feature>
<gene>
    <name evidence="6" type="ORF">HY768_04205</name>
</gene>
<proteinExistence type="predicted"/>
<dbReference type="InterPro" id="IPR036259">
    <property type="entry name" value="MFS_trans_sf"/>
</dbReference>
<dbReference type="Proteomes" id="UP000736328">
    <property type="component" value="Unassembled WGS sequence"/>
</dbReference>
<keyword evidence="2 4" id="KW-1133">Transmembrane helix</keyword>
<sequence length="463" mass="51065">MLEKTIYPEKIPQNEPDRSLKISVIEGSFATVHIAVSLGALVTGYALMLGANDFHLGLLAALNALSTVGSVVSAQILSRLGSRKKLTVWGATVGRALWALLCLLPFMNMMPGWKLALFFAVMFLGNTILSAANTAWLSWMTDLVPLDRRGSYFGKRSAILGAVTMLTNYGAGWGFDRLKTAGLQDQGFALVFGLAALCAVIAGLILNRQWEPPLKGEKNRSIYEIVRLPFADPNFKKLLTFFIFWSLSTAVAGPFFGAHMIKNLKMPYAVIALYSIMAGMLNLATQPLWGRIIDKLGNRPVLIFNLIGIFFLPLFWLFATPAFYLPIWVDAFLTGFFWPGFTLAGFNLLLLTAPEQNRTSYLSIYTVTTGFAVFLASLLGGWLANALHDFKFLLLGHTIINFHLLFAFSSLARIFTLPLALRLNEEKARSVGTLLNLFGDKISQNFMGGWEAGVVLIKKVARV</sequence>
<feature type="transmembrane region" description="Helical" evidence="4">
    <location>
        <begin position="238"/>
        <end position="256"/>
    </location>
</feature>
<feature type="transmembrane region" description="Helical" evidence="4">
    <location>
        <begin position="301"/>
        <end position="319"/>
    </location>
</feature>
<feature type="domain" description="Major facilitator superfamily (MFS) profile" evidence="5">
    <location>
        <begin position="234"/>
        <end position="463"/>
    </location>
</feature>
<evidence type="ECO:0000313" key="6">
    <source>
        <dbReference type="EMBL" id="MBI4726419.1"/>
    </source>
</evidence>
<feature type="transmembrane region" description="Helical" evidence="4">
    <location>
        <begin position="113"/>
        <end position="137"/>
    </location>
</feature>
<accession>A0A933I9Y7</accession>
<feature type="transmembrane region" description="Helical" evidence="4">
    <location>
        <begin position="362"/>
        <end position="382"/>
    </location>
</feature>
<dbReference type="EMBL" id="JACQXR010000050">
    <property type="protein sequence ID" value="MBI4726419.1"/>
    <property type="molecule type" value="Genomic_DNA"/>
</dbReference>